<organism evidence="2 3">
    <name type="scientific">Fodinibius roseus</name>
    <dbReference type="NCBI Taxonomy" id="1194090"/>
    <lineage>
        <taxon>Bacteria</taxon>
        <taxon>Pseudomonadati</taxon>
        <taxon>Balneolota</taxon>
        <taxon>Balneolia</taxon>
        <taxon>Balneolales</taxon>
        <taxon>Balneolaceae</taxon>
        <taxon>Fodinibius</taxon>
    </lineage>
</organism>
<sequence length="71" mass="8433">MKKWHWILLGILTVISLIVEFTMVEHHGDHWWSHIPAFYIILGLVGSAVLIFLSLWLGKLILLRDEDYYDR</sequence>
<dbReference type="STRING" id="1194090.SAMN05443144_10867"/>
<evidence type="ECO:0000313" key="3">
    <source>
        <dbReference type="Proteomes" id="UP000184041"/>
    </source>
</evidence>
<evidence type="ECO:0000256" key="1">
    <source>
        <dbReference type="SAM" id="Phobius"/>
    </source>
</evidence>
<dbReference type="Proteomes" id="UP000184041">
    <property type="component" value="Unassembled WGS sequence"/>
</dbReference>
<proteinExistence type="predicted"/>
<keyword evidence="1" id="KW-0472">Membrane</keyword>
<keyword evidence="1" id="KW-0812">Transmembrane</keyword>
<keyword evidence="3" id="KW-1185">Reference proteome</keyword>
<feature type="transmembrane region" description="Helical" evidence="1">
    <location>
        <begin position="6"/>
        <end position="24"/>
    </location>
</feature>
<dbReference type="AlphaFoldDB" id="A0A1M5BB51"/>
<accession>A0A1M5BB51</accession>
<reference evidence="2 3" key="1">
    <citation type="submission" date="2016-11" db="EMBL/GenBank/DDBJ databases">
        <authorList>
            <person name="Jaros S."/>
            <person name="Januszkiewicz K."/>
            <person name="Wedrychowicz H."/>
        </authorList>
    </citation>
    <scope>NUCLEOTIDE SEQUENCE [LARGE SCALE GENOMIC DNA]</scope>
    <source>
        <strain evidence="2 3">DSM 21986</strain>
    </source>
</reference>
<evidence type="ECO:0000313" key="2">
    <source>
        <dbReference type="EMBL" id="SHF39791.1"/>
    </source>
</evidence>
<protein>
    <submittedName>
        <fullName evidence="2">Uncharacterized protein</fullName>
    </submittedName>
</protein>
<keyword evidence="1" id="KW-1133">Transmembrane helix</keyword>
<name>A0A1M5BB51_9BACT</name>
<gene>
    <name evidence="2" type="ORF">SAMN05443144_10867</name>
</gene>
<feature type="transmembrane region" description="Helical" evidence="1">
    <location>
        <begin position="36"/>
        <end position="57"/>
    </location>
</feature>
<dbReference type="EMBL" id="FQUS01000008">
    <property type="protein sequence ID" value="SHF39791.1"/>
    <property type="molecule type" value="Genomic_DNA"/>
</dbReference>
<dbReference type="RefSeq" id="WP_073062603.1">
    <property type="nucleotide sequence ID" value="NZ_FQUS01000008.1"/>
</dbReference>